<sequence length="403" mass="43150">MECTSNLAPPPLADVVVLDLTQVYNGPYATFLMAQAGATVIKVESPEGEHLRKRQKAVGVAEPFGVLNANKKNVVVDLQTESGRQALLRMATEADVIVYNYAPGVMERLGLGADVLRQANPTLIIASSTGYGSTGPYRDYPAMDLTVQAMSGVMSVTGSPDTPPLKAGPAVCDFFAGVHLYGAIATALYERAMTGRAGMVEVSMFSSVFPSLLSSLGLHKKGDTGCKRTGNRHGGLTMSPYNVYETADGAIAILSVSEAHWKTIAGLLGKLEWLDDPRFSAKVERIQNMDALDAAINSVTRTWAKAALFEVLVSARVPCAPVRELDEVVNDPHLHQTGMLKWVQHPLYGEMLAHGSPLNFLSHQTPDYVPSGALGQDTESVMKGFYKLSDAEYQELASGGAFG</sequence>
<dbReference type="InterPro" id="IPR023606">
    <property type="entry name" value="CoA-Trfase_III_dom_1_sf"/>
</dbReference>
<dbReference type="RefSeq" id="WP_188707065.1">
    <property type="nucleotide sequence ID" value="NZ_BMIG01000002.1"/>
</dbReference>
<gene>
    <name evidence="2" type="ORF">GCM10011496_09420</name>
</gene>
<dbReference type="Pfam" id="PF02515">
    <property type="entry name" value="CoA_transf_3"/>
    <property type="match status" value="1"/>
</dbReference>
<proteinExistence type="predicted"/>
<dbReference type="InterPro" id="IPR050483">
    <property type="entry name" value="CoA-transferase_III_domain"/>
</dbReference>
<evidence type="ECO:0000313" key="3">
    <source>
        <dbReference type="Proteomes" id="UP000620596"/>
    </source>
</evidence>
<keyword evidence="1" id="KW-0808">Transferase</keyword>
<evidence type="ECO:0008006" key="4">
    <source>
        <dbReference type="Google" id="ProtNLM"/>
    </source>
</evidence>
<evidence type="ECO:0000256" key="1">
    <source>
        <dbReference type="ARBA" id="ARBA00022679"/>
    </source>
</evidence>
<comment type="caution">
    <text evidence="2">The sequence shown here is derived from an EMBL/GenBank/DDBJ whole genome shotgun (WGS) entry which is preliminary data.</text>
</comment>
<dbReference type="SUPFAM" id="SSF89796">
    <property type="entry name" value="CoA-transferase family III (CaiB/BaiF)"/>
    <property type="match status" value="1"/>
</dbReference>
<dbReference type="PANTHER" id="PTHR48207">
    <property type="entry name" value="SUCCINATE--HYDROXYMETHYLGLUTARATE COA-TRANSFERASE"/>
    <property type="match status" value="1"/>
</dbReference>
<name>A0A916SC07_9BURK</name>
<dbReference type="PANTHER" id="PTHR48207:SF3">
    <property type="entry name" value="SUCCINATE--HYDROXYMETHYLGLUTARATE COA-TRANSFERASE"/>
    <property type="match status" value="1"/>
</dbReference>
<organism evidence="2 3">
    <name type="scientific">Polaromonas eurypsychrophila</name>
    <dbReference type="NCBI Taxonomy" id="1614635"/>
    <lineage>
        <taxon>Bacteria</taxon>
        <taxon>Pseudomonadati</taxon>
        <taxon>Pseudomonadota</taxon>
        <taxon>Betaproteobacteria</taxon>
        <taxon>Burkholderiales</taxon>
        <taxon>Comamonadaceae</taxon>
        <taxon>Polaromonas</taxon>
    </lineage>
</organism>
<dbReference type="EMBL" id="BMIG01000002">
    <property type="protein sequence ID" value="GGA90612.1"/>
    <property type="molecule type" value="Genomic_DNA"/>
</dbReference>
<accession>A0A916SC07</accession>
<dbReference type="Gene3D" id="3.40.50.10540">
    <property type="entry name" value="Crotonobetainyl-coa:carnitine coa-transferase, domain 1"/>
    <property type="match status" value="1"/>
</dbReference>
<dbReference type="GO" id="GO:0008410">
    <property type="term" value="F:CoA-transferase activity"/>
    <property type="evidence" value="ECO:0007669"/>
    <property type="project" value="TreeGrafter"/>
</dbReference>
<dbReference type="InterPro" id="IPR003673">
    <property type="entry name" value="CoA-Trfase_fam_III"/>
</dbReference>
<dbReference type="Gene3D" id="3.30.1540.10">
    <property type="entry name" value="formyl-coa transferase, domain 3"/>
    <property type="match status" value="1"/>
</dbReference>
<keyword evidence="3" id="KW-1185">Reference proteome</keyword>
<evidence type="ECO:0000313" key="2">
    <source>
        <dbReference type="EMBL" id="GGA90612.1"/>
    </source>
</evidence>
<reference evidence="2" key="1">
    <citation type="journal article" date="2014" name="Int. J. Syst. Evol. Microbiol.">
        <title>Complete genome sequence of Corynebacterium casei LMG S-19264T (=DSM 44701T), isolated from a smear-ripened cheese.</title>
        <authorList>
            <consortium name="US DOE Joint Genome Institute (JGI-PGF)"/>
            <person name="Walter F."/>
            <person name="Albersmeier A."/>
            <person name="Kalinowski J."/>
            <person name="Ruckert C."/>
        </authorList>
    </citation>
    <scope>NUCLEOTIDE SEQUENCE</scope>
    <source>
        <strain evidence="2">CGMCC 1.15322</strain>
    </source>
</reference>
<dbReference type="AlphaFoldDB" id="A0A916SC07"/>
<protein>
    <recommendedName>
        <fullName evidence="4">CoA transferase</fullName>
    </recommendedName>
</protein>
<dbReference type="InterPro" id="IPR044855">
    <property type="entry name" value="CoA-Trfase_III_dom3_sf"/>
</dbReference>
<reference evidence="2" key="2">
    <citation type="submission" date="2020-09" db="EMBL/GenBank/DDBJ databases">
        <authorList>
            <person name="Sun Q."/>
            <person name="Zhou Y."/>
        </authorList>
    </citation>
    <scope>NUCLEOTIDE SEQUENCE</scope>
    <source>
        <strain evidence="2">CGMCC 1.15322</strain>
    </source>
</reference>
<dbReference type="Proteomes" id="UP000620596">
    <property type="component" value="Unassembled WGS sequence"/>
</dbReference>